<name>A0A423UKR2_9ACTN</name>
<evidence type="ECO:0000313" key="9">
    <source>
        <dbReference type="Proteomes" id="UP000285258"/>
    </source>
</evidence>
<sequence length="100" mass="10317">MAHESYESFDQVKARLDEIVDAVGSSEMPLDEALSLYEEAVGLGLRASELLEENIEARDAEDEAEDGAGKAVCEAAAGTEVEIEAAASDAEASAAAAAQA</sequence>
<dbReference type="EMBL" id="WKZA01000015">
    <property type="protein sequence ID" value="MSA94431.1"/>
    <property type="molecule type" value="Genomic_DNA"/>
</dbReference>
<comment type="caution">
    <text evidence="8">The sequence shown here is derived from an EMBL/GenBank/DDBJ whole genome shotgun (WGS) entry which is preliminary data.</text>
</comment>
<comment type="similarity">
    <text evidence="1">Belongs to the XseB family.</text>
</comment>
<dbReference type="Gene3D" id="1.10.287.1040">
    <property type="entry name" value="Exonuclease VII, small subunit"/>
    <property type="match status" value="1"/>
</dbReference>
<dbReference type="Pfam" id="PF02609">
    <property type="entry name" value="Exonuc_VII_S"/>
    <property type="match status" value="1"/>
</dbReference>
<dbReference type="InterPro" id="IPR037004">
    <property type="entry name" value="Exonuc_VII_ssu_sf"/>
</dbReference>
<reference evidence="8" key="3">
    <citation type="journal article" date="2019" name="Microbiol. Resour. Announc.">
        <title>Draft Genome Sequences of Type Strains of Gordonibacter faecihominis, Paraeggerthella hongkongensis, Parvibacter caecicola,Slackia equolifaciens, Slackia faecicanis, and Slackia isoflavoniconvertens.</title>
        <authorList>
            <person name="Danylec N."/>
            <person name="Stoll D.A."/>
            <person name="Dotsch A."/>
            <person name="Huch M."/>
        </authorList>
    </citation>
    <scope>NUCLEOTIDE SEQUENCE</scope>
    <source>
        <strain evidence="8">DSM 27213</strain>
    </source>
</reference>
<keyword evidence="3" id="KW-0540">Nuclease</keyword>
<gene>
    <name evidence="8" type="ORF">DMP12_06530</name>
    <name evidence="6" type="ORF">GKG38_05045</name>
    <name evidence="7" type="ORF">GO738_14145</name>
</gene>
<dbReference type="Proteomes" id="UP000285258">
    <property type="component" value="Unassembled WGS sequence"/>
</dbReference>
<evidence type="ECO:0000256" key="3">
    <source>
        <dbReference type="ARBA" id="ARBA00022722"/>
    </source>
</evidence>
<organism evidence="8 9">
    <name type="scientific">Gordonibacter urolithinfaciens</name>
    <dbReference type="NCBI Taxonomy" id="1335613"/>
    <lineage>
        <taxon>Bacteria</taxon>
        <taxon>Bacillati</taxon>
        <taxon>Actinomycetota</taxon>
        <taxon>Coriobacteriia</taxon>
        <taxon>Eggerthellales</taxon>
        <taxon>Eggerthellaceae</taxon>
        <taxon>Gordonibacter</taxon>
    </lineage>
</organism>
<dbReference type="RefSeq" id="WP_096227210.1">
    <property type="nucleotide sequence ID" value="NZ_CP168029.1"/>
</dbReference>
<dbReference type="InterPro" id="IPR003761">
    <property type="entry name" value="Exonuc_VII_S"/>
</dbReference>
<dbReference type="GO" id="GO:0006308">
    <property type="term" value="P:DNA catabolic process"/>
    <property type="evidence" value="ECO:0007669"/>
    <property type="project" value="InterPro"/>
</dbReference>
<dbReference type="EMBL" id="QIBW01000006">
    <property type="protein sequence ID" value="ROT90191.1"/>
    <property type="molecule type" value="Genomic_DNA"/>
</dbReference>
<dbReference type="Proteomes" id="UP000468327">
    <property type="component" value="Unassembled WGS sequence"/>
</dbReference>
<evidence type="ECO:0000313" key="11">
    <source>
        <dbReference type="Proteomes" id="UP000468327"/>
    </source>
</evidence>
<proteinExistence type="inferred from homology"/>
<evidence type="ECO:0000256" key="5">
    <source>
        <dbReference type="ARBA" id="ARBA00022839"/>
    </source>
</evidence>
<keyword evidence="11" id="KW-1185">Reference proteome</keyword>
<evidence type="ECO:0000256" key="1">
    <source>
        <dbReference type="ARBA" id="ARBA00009998"/>
    </source>
</evidence>
<dbReference type="EMBL" id="WPOC01000032">
    <property type="protein sequence ID" value="MVN16467.1"/>
    <property type="molecule type" value="Genomic_DNA"/>
</dbReference>
<evidence type="ECO:0000256" key="4">
    <source>
        <dbReference type="ARBA" id="ARBA00022801"/>
    </source>
</evidence>
<reference evidence="9" key="1">
    <citation type="submission" date="2018-05" db="EMBL/GenBank/DDBJ databases">
        <title>Genome Sequencing of selected type strains of the family Eggerthellaceae.</title>
        <authorList>
            <person name="Danylec N."/>
            <person name="Stoll D.A."/>
            <person name="Doetsch A."/>
            <person name="Huch M."/>
        </authorList>
    </citation>
    <scope>NUCLEOTIDE SEQUENCE [LARGE SCALE GENOMIC DNA]</scope>
    <source>
        <strain evidence="9">DSM 27213</strain>
    </source>
</reference>
<dbReference type="GO" id="GO:0009318">
    <property type="term" value="C:exodeoxyribonuclease VII complex"/>
    <property type="evidence" value="ECO:0007669"/>
    <property type="project" value="InterPro"/>
</dbReference>
<dbReference type="Proteomes" id="UP000462865">
    <property type="component" value="Unassembled WGS sequence"/>
</dbReference>
<accession>A0A423UKR2</accession>
<dbReference type="AlphaFoldDB" id="A0A423UKR2"/>
<reference evidence="7 11" key="5">
    <citation type="submission" date="2019-11" db="EMBL/GenBank/DDBJ databases">
        <title>Whole genome shotgun sequencing (WGS) data from Adlercreutzia equolifaciens ResAG-91, Eggerthella lenta MRI-F36, MRI-F37, MRI-F40, ResAG-49, ResAG-88, ResAG-121, ResAG-145, and Gordonibacter sp. ResAG-5, ResAG-26, ResAG-43, ResAG-50, ResAG-59.</title>
        <authorList>
            <person name="Stoll D.A."/>
            <person name="Danylec N."/>
            <person name="Franz C.M.A.P."/>
            <person name="Huch M."/>
        </authorList>
    </citation>
    <scope>NUCLEOTIDE SEQUENCE [LARGE SCALE GENOMIC DNA]</scope>
    <source>
        <strain evidence="7 11">ResAG-59</strain>
    </source>
</reference>
<protein>
    <submittedName>
        <fullName evidence="8">Exodeoxyribonuclease VII small subunit</fullName>
    </submittedName>
</protein>
<evidence type="ECO:0000313" key="6">
    <source>
        <dbReference type="EMBL" id="MSA94431.1"/>
    </source>
</evidence>
<evidence type="ECO:0000313" key="8">
    <source>
        <dbReference type="EMBL" id="ROT90191.1"/>
    </source>
</evidence>
<reference evidence="8" key="2">
    <citation type="journal article" date="2019" name="Int. J. Syst. Evol. Microbiol.">
        <title>Gordonibacter faecihominis is a later heterotypic synonym of Gordonibacter urolithinfaciens.</title>
        <authorList>
            <person name="Danylec N."/>
            <person name="Stoll D.A."/>
            <person name="Huch M."/>
        </authorList>
    </citation>
    <scope>NUCLEOTIDE SEQUENCE</scope>
    <source>
        <strain evidence="8">DSM 27213</strain>
    </source>
</reference>
<evidence type="ECO:0000313" key="7">
    <source>
        <dbReference type="EMBL" id="MVN16467.1"/>
    </source>
</evidence>
<keyword evidence="5" id="KW-0269">Exonuclease</keyword>
<keyword evidence="4" id="KW-0378">Hydrolase</keyword>
<evidence type="ECO:0000313" key="10">
    <source>
        <dbReference type="Proteomes" id="UP000462865"/>
    </source>
</evidence>
<keyword evidence="2" id="KW-0963">Cytoplasm</keyword>
<reference evidence="6 10" key="4">
    <citation type="journal article" date="2019" name="Nat. Med.">
        <title>A library of human gut bacterial isolates paired with longitudinal multiomics data enables mechanistic microbiome research.</title>
        <authorList>
            <person name="Poyet M."/>
            <person name="Groussin M."/>
            <person name="Gibbons S.M."/>
            <person name="Avila-Pacheco J."/>
            <person name="Jiang X."/>
            <person name="Kearney S.M."/>
            <person name="Perrotta A.R."/>
            <person name="Berdy B."/>
            <person name="Zhao S."/>
            <person name="Lieberman T.D."/>
            <person name="Swanson P.K."/>
            <person name="Smith M."/>
            <person name="Roesemann S."/>
            <person name="Alexander J.E."/>
            <person name="Rich S.A."/>
            <person name="Livny J."/>
            <person name="Vlamakis H."/>
            <person name="Clish C."/>
            <person name="Bullock K."/>
            <person name="Deik A."/>
            <person name="Scott J."/>
            <person name="Pierce K.A."/>
            <person name="Xavier R.J."/>
            <person name="Alm E.J."/>
        </authorList>
    </citation>
    <scope>NUCLEOTIDE SEQUENCE [LARGE SCALE GENOMIC DNA]</scope>
    <source>
        <strain evidence="6 10">BIOML-A1</strain>
    </source>
</reference>
<dbReference type="GO" id="GO:0008855">
    <property type="term" value="F:exodeoxyribonuclease VII activity"/>
    <property type="evidence" value="ECO:0007669"/>
    <property type="project" value="InterPro"/>
</dbReference>
<dbReference type="SUPFAM" id="SSF116842">
    <property type="entry name" value="XseB-like"/>
    <property type="match status" value="1"/>
</dbReference>
<evidence type="ECO:0000256" key="2">
    <source>
        <dbReference type="ARBA" id="ARBA00022490"/>
    </source>
</evidence>